<evidence type="ECO:0000313" key="1">
    <source>
        <dbReference type="EMBL" id="KAI9274815.1"/>
    </source>
</evidence>
<feature type="non-terminal residue" evidence="1">
    <location>
        <position position="1"/>
    </location>
</feature>
<dbReference type="AlphaFoldDB" id="A0AAD5K9G9"/>
<reference evidence="1" key="1">
    <citation type="journal article" date="2022" name="IScience">
        <title>Evolution of zygomycete secretomes and the origins of terrestrial fungal ecologies.</title>
        <authorList>
            <person name="Chang Y."/>
            <person name="Wang Y."/>
            <person name="Mondo S."/>
            <person name="Ahrendt S."/>
            <person name="Andreopoulos W."/>
            <person name="Barry K."/>
            <person name="Beard J."/>
            <person name="Benny G.L."/>
            <person name="Blankenship S."/>
            <person name="Bonito G."/>
            <person name="Cuomo C."/>
            <person name="Desiro A."/>
            <person name="Gervers K.A."/>
            <person name="Hundley H."/>
            <person name="Kuo A."/>
            <person name="LaButti K."/>
            <person name="Lang B.F."/>
            <person name="Lipzen A."/>
            <person name="O'Donnell K."/>
            <person name="Pangilinan J."/>
            <person name="Reynolds N."/>
            <person name="Sandor L."/>
            <person name="Smith M.E."/>
            <person name="Tsang A."/>
            <person name="Grigoriev I.V."/>
            <person name="Stajich J.E."/>
            <person name="Spatafora J.W."/>
        </authorList>
    </citation>
    <scope>NUCLEOTIDE SEQUENCE</scope>
    <source>
        <strain evidence="1">RSA 2281</strain>
    </source>
</reference>
<sequence>SFYSTEVSSEANANAVNSSRQLSSSTAIFNRKMGRRVDTLFKYESEELGCFEVRAARDRTKAFRDCSMKIPLVLRDTLLSIAYYSSILHVAHVIAHSITGMYDFCINFMDKDVNLYMTIH</sequence>
<keyword evidence="2" id="KW-1185">Reference proteome</keyword>
<comment type="caution">
    <text evidence="1">The sequence shown here is derived from an EMBL/GenBank/DDBJ whole genome shotgun (WGS) entry which is preliminary data.</text>
</comment>
<evidence type="ECO:0000313" key="2">
    <source>
        <dbReference type="Proteomes" id="UP001209540"/>
    </source>
</evidence>
<dbReference type="Proteomes" id="UP001209540">
    <property type="component" value="Unassembled WGS sequence"/>
</dbReference>
<protein>
    <submittedName>
        <fullName evidence="1">Uncharacterized protein</fullName>
    </submittedName>
</protein>
<proteinExistence type="predicted"/>
<accession>A0AAD5K9G9</accession>
<name>A0AAD5K9G9_9FUNG</name>
<gene>
    <name evidence="1" type="ORF">BDA99DRAFT_431782</name>
</gene>
<organism evidence="1 2">
    <name type="scientific">Phascolomyces articulosus</name>
    <dbReference type="NCBI Taxonomy" id="60185"/>
    <lineage>
        <taxon>Eukaryota</taxon>
        <taxon>Fungi</taxon>
        <taxon>Fungi incertae sedis</taxon>
        <taxon>Mucoromycota</taxon>
        <taxon>Mucoromycotina</taxon>
        <taxon>Mucoromycetes</taxon>
        <taxon>Mucorales</taxon>
        <taxon>Lichtheimiaceae</taxon>
        <taxon>Phascolomyces</taxon>
    </lineage>
</organism>
<dbReference type="EMBL" id="JAIXMP010000004">
    <property type="protein sequence ID" value="KAI9274815.1"/>
    <property type="molecule type" value="Genomic_DNA"/>
</dbReference>
<reference evidence="1" key="2">
    <citation type="submission" date="2023-02" db="EMBL/GenBank/DDBJ databases">
        <authorList>
            <consortium name="DOE Joint Genome Institute"/>
            <person name="Mondo S.J."/>
            <person name="Chang Y."/>
            <person name="Wang Y."/>
            <person name="Ahrendt S."/>
            <person name="Andreopoulos W."/>
            <person name="Barry K."/>
            <person name="Beard J."/>
            <person name="Benny G.L."/>
            <person name="Blankenship S."/>
            <person name="Bonito G."/>
            <person name="Cuomo C."/>
            <person name="Desiro A."/>
            <person name="Gervers K.A."/>
            <person name="Hundley H."/>
            <person name="Kuo A."/>
            <person name="LaButti K."/>
            <person name="Lang B.F."/>
            <person name="Lipzen A."/>
            <person name="O'Donnell K."/>
            <person name="Pangilinan J."/>
            <person name="Reynolds N."/>
            <person name="Sandor L."/>
            <person name="Smith M.W."/>
            <person name="Tsang A."/>
            <person name="Grigoriev I.V."/>
            <person name="Stajich J.E."/>
            <person name="Spatafora J.W."/>
        </authorList>
    </citation>
    <scope>NUCLEOTIDE SEQUENCE</scope>
    <source>
        <strain evidence="1">RSA 2281</strain>
    </source>
</reference>